<evidence type="ECO:0000313" key="2">
    <source>
        <dbReference type="Proteomes" id="UP000177395"/>
    </source>
</evidence>
<gene>
    <name evidence="1" type="ORF">A2392_03125</name>
</gene>
<name>A0A1F6FIP9_9BACT</name>
<comment type="caution">
    <text evidence="1">The sequence shown here is derived from an EMBL/GenBank/DDBJ whole genome shotgun (WGS) entry which is preliminary data.</text>
</comment>
<sequence length="185" mass="20164">MIRTRDFLLFGALILFLFTGLSVTVLMDAWRGVGQVATVVEFDSNKEIIGAETEAEGKDYEGNIKRLREKIARGEGVVAGGPVFTSVDDLVVASTTVITDQTKSATVWIGHTTDGVPLMSDQLWRYVGFGQSDQVGVALNDYLIFGSRLDNAPLDTCGGIDEGQGYRYYIQPGKEIAEGCFVEPR</sequence>
<organism evidence="1 2">
    <name type="scientific">Candidatus Kaiserbacteria bacterium RIFOXYB1_FULL_46_14</name>
    <dbReference type="NCBI Taxonomy" id="1798531"/>
    <lineage>
        <taxon>Bacteria</taxon>
        <taxon>Candidatus Kaiseribacteriota</taxon>
    </lineage>
</organism>
<reference evidence="1 2" key="1">
    <citation type="journal article" date="2016" name="Nat. Commun.">
        <title>Thousands of microbial genomes shed light on interconnected biogeochemical processes in an aquifer system.</title>
        <authorList>
            <person name="Anantharaman K."/>
            <person name="Brown C.T."/>
            <person name="Hug L.A."/>
            <person name="Sharon I."/>
            <person name="Castelle C.J."/>
            <person name="Probst A.J."/>
            <person name="Thomas B.C."/>
            <person name="Singh A."/>
            <person name="Wilkins M.J."/>
            <person name="Karaoz U."/>
            <person name="Brodie E.L."/>
            <person name="Williams K.H."/>
            <person name="Hubbard S.S."/>
            <person name="Banfield J.F."/>
        </authorList>
    </citation>
    <scope>NUCLEOTIDE SEQUENCE [LARGE SCALE GENOMIC DNA]</scope>
</reference>
<dbReference type="Proteomes" id="UP000177395">
    <property type="component" value="Unassembled WGS sequence"/>
</dbReference>
<protein>
    <submittedName>
        <fullName evidence="1">Uncharacterized protein</fullName>
    </submittedName>
</protein>
<dbReference type="EMBL" id="MFMS01000005">
    <property type="protein sequence ID" value="OGG85755.1"/>
    <property type="molecule type" value="Genomic_DNA"/>
</dbReference>
<proteinExistence type="predicted"/>
<dbReference type="AlphaFoldDB" id="A0A1F6FIP9"/>
<accession>A0A1F6FIP9</accession>
<evidence type="ECO:0000313" key="1">
    <source>
        <dbReference type="EMBL" id="OGG85755.1"/>
    </source>
</evidence>